<dbReference type="KEGG" id="bman:114249526"/>
<evidence type="ECO:0000256" key="1">
    <source>
        <dbReference type="SAM" id="MobiDB-lite"/>
    </source>
</evidence>
<feature type="region of interest" description="Disordered" evidence="1">
    <location>
        <begin position="1"/>
        <end position="31"/>
    </location>
</feature>
<dbReference type="RefSeq" id="XP_028038934.1">
    <property type="nucleotide sequence ID" value="XM_028183133.1"/>
</dbReference>
<dbReference type="GeneID" id="114249526"/>
<dbReference type="AlphaFoldDB" id="A0A6J2KFC8"/>
<evidence type="ECO:0000313" key="2">
    <source>
        <dbReference type="Proteomes" id="UP000504629"/>
    </source>
</evidence>
<evidence type="ECO:0000313" key="3">
    <source>
        <dbReference type="RefSeq" id="XP_028038934.1"/>
    </source>
</evidence>
<proteinExistence type="predicted"/>
<organism evidence="2 3">
    <name type="scientific">Bombyx mandarina</name>
    <name type="common">Wild silk moth</name>
    <name type="synonym">Wild silkworm</name>
    <dbReference type="NCBI Taxonomy" id="7092"/>
    <lineage>
        <taxon>Eukaryota</taxon>
        <taxon>Metazoa</taxon>
        <taxon>Ecdysozoa</taxon>
        <taxon>Arthropoda</taxon>
        <taxon>Hexapoda</taxon>
        <taxon>Insecta</taxon>
        <taxon>Pterygota</taxon>
        <taxon>Neoptera</taxon>
        <taxon>Endopterygota</taxon>
        <taxon>Lepidoptera</taxon>
        <taxon>Glossata</taxon>
        <taxon>Ditrysia</taxon>
        <taxon>Bombycoidea</taxon>
        <taxon>Bombycidae</taxon>
        <taxon>Bombycinae</taxon>
        <taxon>Bombyx</taxon>
    </lineage>
</organism>
<feature type="region of interest" description="Disordered" evidence="1">
    <location>
        <begin position="79"/>
        <end position="103"/>
    </location>
</feature>
<dbReference type="Proteomes" id="UP000504629">
    <property type="component" value="Unplaced"/>
</dbReference>
<sequence>MKSVEKKTLAAMNKESKKREKTASNLNESIKAKLKESLTQNPVVTGDTASNQISRTRQSNVKKEGFYNFKSMLLRSVESQGVAEQKKANKHTKKRAKSVRTEK</sequence>
<feature type="compositionally biased region" description="Basic and acidic residues" evidence="1">
    <location>
        <begin position="1"/>
        <end position="22"/>
    </location>
</feature>
<name>A0A6J2KFC8_BOMMA</name>
<keyword evidence="2" id="KW-1185">Reference proteome</keyword>
<dbReference type="OrthoDB" id="7460347at2759"/>
<reference evidence="3" key="1">
    <citation type="submission" date="2025-08" db="UniProtKB">
        <authorList>
            <consortium name="RefSeq"/>
        </authorList>
    </citation>
    <scope>IDENTIFICATION</scope>
    <source>
        <tissue evidence="3">Silk gland</tissue>
    </source>
</reference>
<gene>
    <name evidence="3" type="primary">LOC114249526</name>
</gene>
<feature type="compositionally biased region" description="Basic residues" evidence="1">
    <location>
        <begin position="88"/>
        <end position="103"/>
    </location>
</feature>
<protein>
    <submittedName>
        <fullName evidence="3">Uncharacterized protein LOC114249526</fullName>
    </submittedName>
</protein>
<accession>A0A6J2KFC8</accession>